<dbReference type="PRINTS" id="PR01415">
    <property type="entry name" value="ANKYRIN"/>
</dbReference>
<dbReference type="EnsemblMetazoa" id="XM_022814197">
    <property type="protein sequence ID" value="XP_022669932"/>
    <property type="gene ID" value="LOC111253937"/>
</dbReference>
<keyword evidence="4" id="KW-0677">Repeat</keyword>
<keyword evidence="6 8" id="KW-0040">ANK repeat</keyword>
<evidence type="ECO:0000256" key="5">
    <source>
        <dbReference type="ARBA" id="ARBA00023028"/>
    </source>
</evidence>
<dbReference type="PROSITE" id="PS50088">
    <property type="entry name" value="ANK_REPEAT"/>
    <property type="match status" value="2"/>
</dbReference>
<keyword evidence="5" id="KW-0800">Toxin</keyword>
<dbReference type="OrthoDB" id="426293at2759"/>
<keyword evidence="7" id="KW-1053">Target membrane</keyword>
<dbReference type="InterPro" id="IPR036770">
    <property type="entry name" value="Ankyrin_rpt-contain_sf"/>
</dbReference>
<dbReference type="InterPro" id="IPR002110">
    <property type="entry name" value="Ankyrin_rpt"/>
</dbReference>
<evidence type="ECO:0000256" key="4">
    <source>
        <dbReference type="ARBA" id="ARBA00022737"/>
    </source>
</evidence>
<dbReference type="RefSeq" id="XP_022669932.1">
    <property type="nucleotide sequence ID" value="XM_022814197.1"/>
</dbReference>
<dbReference type="GO" id="GO:0031436">
    <property type="term" value="C:BRCA1-BARD1 complex"/>
    <property type="evidence" value="ECO:0007669"/>
    <property type="project" value="TreeGrafter"/>
</dbReference>
<dbReference type="GO" id="GO:0085020">
    <property type="term" value="P:protein K6-linked ubiquitination"/>
    <property type="evidence" value="ECO:0007669"/>
    <property type="project" value="TreeGrafter"/>
</dbReference>
<comment type="subcellular location">
    <subcellularLocation>
        <location evidence="1">Target cell membrane</location>
    </subcellularLocation>
</comment>
<dbReference type="RefSeq" id="XP_022669933.1">
    <property type="nucleotide sequence ID" value="XM_022814198.1"/>
</dbReference>
<dbReference type="OMA" id="TALIDCT"/>
<sequence>MSLLAGASEPGSGNTDRFIWAIKNGDLDTVRDSIEHKGVDVNRRLDDGRPPLHHAADFGQVEVARYLLLKGADVNAEDQYGITPVLAAIWEGHTDCVNLLLSKGASITDKKTPDGQSYLEAAEKPEIRALLSVH</sequence>
<protein>
    <recommendedName>
        <fullName evidence="11">Myotrophin</fullName>
    </recommendedName>
</protein>
<dbReference type="Proteomes" id="UP000594260">
    <property type="component" value="Unplaced"/>
</dbReference>
<dbReference type="PANTHER" id="PTHR24171">
    <property type="entry name" value="ANKYRIN REPEAT DOMAIN-CONTAINING PROTEIN 39-RELATED"/>
    <property type="match status" value="1"/>
</dbReference>
<keyword evidence="3" id="KW-1052">Target cell membrane</keyword>
<dbReference type="GO" id="GO:0004842">
    <property type="term" value="F:ubiquitin-protein transferase activity"/>
    <property type="evidence" value="ECO:0007669"/>
    <property type="project" value="TreeGrafter"/>
</dbReference>
<accession>A0A7M7ME84</accession>
<evidence type="ECO:0008006" key="11">
    <source>
        <dbReference type="Google" id="ProtNLM"/>
    </source>
</evidence>
<dbReference type="Pfam" id="PF12796">
    <property type="entry name" value="Ank_2"/>
    <property type="match status" value="1"/>
</dbReference>
<evidence type="ECO:0000256" key="1">
    <source>
        <dbReference type="ARBA" id="ARBA00004175"/>
    </source>
</evidence>
<proteinExistence type="predicted"/>
<dbReference type="InParanoid" id="A0A7M7ME84"/>
<keyword evidence="5" id="KW-0638">Presynaptic neurotoxin</keyword>
<evidence type="ECO:0000256" key="7">
    <source>
        <dbReference type="ARBA" id="ARBA00023298"/>
    </source>
</evidence>
<evidence type="ECO:0000313" key="10">
    <source>
        <dbReference type="Proteomes" id="UP000594260"/>
    </source>
</evidence>
<keyword evidence="7" id="KW-0472">Membrane</keyword>
<dbReference type="EnsemblMetazoa" id="XM_022814198">
    <property type="protein sequence ID" value="XP_022669933"/>
    <property type="gene ID" value="LOC111253937"/>
</dbReference>
<dbReference type="AlphaFoldDB" id="A0A7M7ME84"/>
<dbReference type="SMART" id="SM00248">
    <property type="entry name" value="ANK"/>
    <property type="match status" value="3"/>
</dbReference>
<evidence type="ECO:0000256" key="3">
    <source>
        <dbReference type="ARBA" id="ARBA00022537"/>
    </source>
</evidence>
<dbReference type="GO" id="GO:0044231">
    <property type="term" value="C:host cell presynaptic membrane"/>
    <property type="evidence" value="ECO:0007669"/>
    <property type="project" value="UniProtKB-KW"/>
</dbReference>
<dbReference type="KEGG" id="vde:111253937"/>
<dbReference type="PANTHER" id="PTHR24171:SF8">
    <property type="entry name" value="BRCA1-ASSOCIATED RING DOMAIN PROTEIN 1"/>
    <property type="match status" value="1"/>
</dbReference>
<evidence type="ECO:0000313" key="9">
    <source>
        <dbReference type="EnsemblMetazoa" id="XP_022669935"/>
    </source>
</evidence>
<evidence type="ECO:0000256" key="8">
    <source>
        <dbReference type="PROSITE-ProRule" id="PRU00023"/>
    </source>
</evidence>
<organism evidence="9 10">
    <name type="scientific">Varroa destructor</name>
    <name type="common">Honeybee mite</name>
    <dbReference type="NCBI Taxonomy" id="109461"/>
    <lineage>
        <taxon>Eukaryota</taxon>
        <taxon>Metazoa</taxon>
        <taxon>Ecdysozoa</taxon>
        <taxon>Arthropoda</taxon>
        <taxon>Chelicerata</taxon>
        <taxon>Arachnida</taxon>
        <taxon>Acari</taxon>
        <taxon>Parasitiformes</taxon>
        <taxon>Mesostigmata</taxon>
        <taxon>Gamasina</taxon>
        <taxon>Dermanyssoidea</taxon>
        <taxon>Varroidae</taxon>
        <taxon>Varroa</taxon>
    </lineage>
</organism>
<reference evidence="9" key="1">
    <citation type="submission" date="2021-01" db="UniProtKB">
        <authorList>
            <consortium name="EnsemblMetazoa"/>
        </authorList>
    </citation>
    <scope>IDENTIFICATION</scope>
</reference>
<dbReference type="Gene3D" id="1.25.40.20">
    <property type="entry name" value="Ankyrin repeat-containing domain"/>
    <property type="match status" value="1"/>
</dbReference>
<dbReference type="GO" id="GO:0070531">
    <property type="term" value="C:BRCA1-A complex"/>
    <property type="evidence" value="ECO:0007669"/>
    <property type="project" value="TreeGrafter"/>
</dbReference>
<evidence type="ECO:0000256" key="6">
    <source>
        <dbReference type="ARBA" id="ARBA00023043"/>
    </source>
</evidence>
<dbReference type="EnsemblMetazoa" id="XM_022814200">
    <property type="protein sequence ID" value="XP_022669935"/>
    <property type="gene ID" value="LOC111253937"/>
</dbReference>
<evidence type="ECO:0000256" key="2">
    <source>
        <dbReference type="ARBA" id="ARBA00022483"/>
    </source>
</evidence>
<dbReference type="GO" id="GO:0006887">
    <property type="term" value="P:exocytosis"/>
    <property type="evidence" value="ECO:0007669"/>
    <property type="project" value="UniProtKB-KW"/>
</dbReference>
<keyword evidence="2" id="KW-0268">Exocytosis</keyword>
<dbReference type="RefSeq" id="XP_022669935.1">
    <property type="nucleotide sequence ID" value="XM_022814200.1"/>
</dbReference>
<name>A0A7M7ME84_VARDE</name>
<feature type="repeat" description="ANK" evidence="8">
    <location>
        <begin position="47"/>
        <end position="79"/>
    </location>
</feature>
<keyword evidence="5" id="KW-0528">Neurotoxin</keyword>
<dbReference type="SUPFAM" id="SSF48403">
    <property type="entry name" value="Ankyrin repeat"/>
    <property type="match status" value="1"/>
</dbReference>
<dbReference type="PROSITE" id="PS50297">
    <property type="entry name" value="ANK_REP_REGION"/>
    <property type="match status" value="2"/>
</dbReference>
<dbReference type="GeneID" id="111253937"/>
<keyword evidence="10" id="KW-1185">Reference proteome</keyword>
<dbReference type="FunCoup" id="A0A7M7ME84">
    <property type="interactions" value="135"/>
</dbReference>
<feature type="repeat" description="ANK" evidence="8">
    <location>
        <begin position="80"/>
        <end position="112"/>
    </location>
</feature>
<dbReference type="GO" id="GO:0044218">
    <property type="term" value="C:other organism cell membrane"/>
    <property type="evidence" value="ECO:0007669"/>
    <property type="project" value="UniProtKB-KW"/>
</dbReference>